<organism evidence="2 3">
    <name type="scientific">Austropuccinia psidii MF-1</name>
    <dbReference type="NCBI Taxonomy" id="1389203"/>
    <lineage>
        <taxon>Eukaryota</taxon>
        <taxon>Fungi</taxon>
        <taxon>Dikarya</taxon>
        <taxon>Basidiomycota</taxon>
        <taxon>Pucciniomycotina</taxon>
        <taxon>Pucciniomycetes</taxon>
        <taxon>Pucciniales</taxon>
        <taxon>Sphaerophragmiaceae</taxon>
        <taxon>Austropuccinia</taxon>
    </lineage>
</organism>
<evidence type="ECO:0000259" key="1">
    <source>
        <dbReference type="Pfam" id="PF07727"/>
    </source>
</evidence>
<comment type="caution">
    <text evidence="2">The sequence shown here is derived from an EMBL/GenBank/DDBJ whole genome shotgun (WGS) entry which is preliminary data.</text>
</comment>
<evidence type="ECO:0000313" key="2">
    <source>
        <dbReference type="EMBL" id="MBW0536056.1"/>
    </source>
</evidence>
<dbReference type="InterPro" id="IPR013103">
    <property type="entry name" value="RVT_2"/>
</dbReference>
<dbReference type="PANTHER" id="PTHR11439">
    <property type="entry name" value="GAG-POL-RELATED RETROTRANSPOSON"/>
    <property type="match status" value="1"/>
</dbReference>
<reference evidence="2" key="1">
    <citation type="submission" date="2021-03" db="EMBL/GenBank/DDBJ databases">
        <title>Draft genome sequence of rust myrtle Austropuccinia psidii MF-1, a brazilian biotype.</title>
        <authorList>
            <person name="Quecine M.C."/>
            <person name="Pachon D.M.R."/>
            <person name="Bonatelli M.L."/>
            <person name="Correr F.H."/>
            <person name="Franceschini L.M."/>
            <person name="Leite T.F."/>
            <person name="Margarido G.R.A."/>
            <person name="Almeida C.A."/>
            <person name="Ferrarezi J.A."/>
            <person name="Labate C.A."/>
        </authorList>
    </citation>
    <scope>NUCLEOTIDE SEQUENCE</scope>
    <source>
        <strain evidence="2">MF-1</strain>
    </source>
</reference>
<feature type="domain" description="Reverse transcriptase Ty1/copia-type" evidence="1">
    <location>
        <begin position="1"/>
        <end position="158"/>
    </location>
</feature>
<dbReference type="PANTHER" id="PTHR11439:SF467">
    <property type="entry name" value="INTEGRASE CATALYTIC DOMAIN-CONTAINING PROTEIN"/>
    <property type="match status" value="1"/>
</dbReference>
<dbReference type="AlphaFoldDB" id="A0A9Q3F953"/>
<gene>
    <name evidence="2" type="ORF">O181_075771</name>
</gene>
<name>A0A9Q3F953_9BASI</name>
<dbReference type="Pfam" id="PF07727">
    <property type="entry name" value="RVT_2"/>
    <property type="match status" value="1"/>
</dbReference>
<dbReference type="SUPFAM" id="SSF56672">
    <property type="entry name" value="DNA/RNA polymerases"/>
    <property type="match status" value="1"/>
</dbReference>
<protein>
    <recommendedName>
        <fullName evidence="1">Reverse transcriptase Ty1/copia-type domain-containing protein</fullName>
    </recommendedName>
</protein>
<dbReference type="OrthoDB" id="5423336at2759"/>
<accession>A0A9Q3F953</accession>
<sequence>MDVRCAFLNGTPDKPLYIYRPDGYKENLNCNIFKLNQSLYGLKQSPRCWHKALKDMLLKIGLSPCNTNPCFYISTVKNKPMWLFIHVDDLIFCGSWNDEFKYKIKQHFDMEDLGKAKYALGIRIIQGTNSISLLQDKFIDRILEEFNLSNAKPMTAPLPGNVKDLKDQVEEQPQKAPFNYRPAIGLLQYLVQCTRPDLAFLVSFLSQFLETPGSNQFKAVEHVLKYLIGTRDFSFKLGSNPLGHQETNILGFSDADWGGTKEYKSFSGCLIYYFGTIGWRSHKQKVVALSSAEAEYNALTECSQDLQWTRQLIYEATKVQCKSILHSDNQSAIAIASNHIYHHGTKHINFRLHFIRDLINNDKIELRYLDTNNMVADSLTKNFSKLRNNKHLKIMFGTEPLGTVV</sequence>
<dbReference type="InterPro" id="IPR043502">
    <property type="entry name" value="DNA/RNA_pol_sf"/>
</dbReference>
<evidence type="ECO:0000313" key="3">
    <source>
        <dbReference type="Proteomes" id="UP000765509"/>
    </source>
</evidence>
<dbReference type="EMBL" id="AVOT02040820">
    <property type="protein sequence ID" value="MBW0536056.1"/>
    <property type="molecule type" value="Genomic_DNA"/>
</dbReference>
<proteinExistence type="predicted"/>
<keyword evidence="3" id="KW-1185">Reference proteome</keyword>
<dbReference type="Proteomes" id="UP000765509">
    <property type="component" value="Unassembled WGS sequence"/>
</dbReference>
<dbReference type="CDD" id="cd09272">
    <property type="entry name" value="RNase_HI_RT_Ty1"/>
    <property type="match status" value="1"/>
</dbReference>